<dbReference type="EMBL" id="QREV01000076">
    <property type="protein sequence ID" value="RDU47545.1"/>
    <property type="molecule type" value="Genomic_DNA"/>
</dbReference>
<evidence type="ECO:0000313" key="1">
    <source>
        <dbReference type="EMBL" id="RDU47545.1"/>
    </source>
</evidence>
<evidence type="ECO:0000313" key="2">
    <source>
        <dbReference type="Proteomes" id="UP000256321"/>
    </source>
</evidence>
<name>A0A3D8H976_9BACT</name>
<organism evidence="1 2">
    <name type="scientific">Parabacteroides acidifaciens</name>
    <dbReference type="NCBI Taxonomy" id="2290935"/>
    <lineage>
        <taxon>Bacteria</taxon>
        <taxon>Pseudomonadati</taxon>
        <taxon>Bacteroidota</taxon>
        <taxon>Bacteroidia</taxon>
        <taxon>Bacteroidales</taxon>
        <taxon>Tannerellaceae</taxon>
        <taxon>Parabacteroides</taxon>
    </lineage>
</organism>
<accession>A0A3D8H976</accession>
<dbReference type="AlphaFoldDB" id="A0A3D8H976"/>
<proteinExistence type="predicted"/>
<protein>
    <submittedName>
        <fullName evidence="1">Uncharacterized protein</fullName>
    </submittedName>
</protein>
<reference evidence="1 2" key="1">
    <citation type="submission" date="2018-07" db="EMBL/GenBank/DDBJ databases">
        <title>Parabacteroides acidifaciens nov. sp., isolated from human feces.</title>
        <authorList>
            <person name="Wang Y.J."/>
        </authorList>
    </citation>
    <scope>NUCLEOTIDE SEQUENCE [LARGE SCALE GENOMIC DNA]</scope>
    <source>
        <strain evidence="1 2">426-9</strain>
    </source>
</reference>
<gene>
    <name evidence="1" type="ORF">DWU89_19115</name>
</gene>
<sequence length="116" mass="13691">MNGRNWKEDRFQGKKAPEFPWDIWGAVRFISKYSILRELSFITLSAFPVFGNQIARFPKRTAHLIFLIVRKGSLNREKSQSKIDQDFRRNRKTDEKGVIVIFIRFARGSKLDKSEL</sequence>
<dbReference type="Proteomes" id="UP000256321">
    <property type="component" value="Unassembled WGS sequence"/>
</dbReference>
<comment type="caution">
    <text evidence="1">The sequence shown here is derived from an EMBL/GenBank/DDBJ whole genome shotgun (WGS) entry which is preliminary data.</text>
</comment>